<dbReference type="InterPro" id="IPR051677">
    <property type="entry name" value="AfsR-DnrI-RedD_regulator"/>
</dbReference>
<protein>
    <submittedName>
        <fullName evidence="3">BTAD domain-containing putative transcriptional regulator</fullName>
    </submittedName>
</protein>
<keyword evidence="4" id="KW-1185">Reference proteome</keyword>
<feature type="region of interest" description="Disordered" evidence="1">
    <location>
        <begin position="234"/>
        <end position="256"/>
    </location>
</feature>
<name>A0ABV9ZH17_9PSEU</name>
<organism evidence="3 4">
    <name type="scientific">Actinomycetospora rhizophila</name>
    <dbReference type="NCBI Taxonomy" id="1416876"/>
    <lineage>
        <taxon>Bacteria</taxon>
        <taxon>Bacillati</taxon>
        <taxon>Actinomycetota</taxon>
        <taxon>Actinomycetes</taxon>
        <taxon>Pseudonocardiales</taxon>
        <taxon>Pseudonocardiaceae</taxon>
        <taxon>Actinomycetospora</taxon>
    </lineage>
</organism>
<dbReference type="PANTHER" id="PTHR35807">
    <property type="entry name" value="TRANSCRIPTIONAL REGULATOR REDD-RELATED"/>
    <property type="match status" value="1"/>
</dbReference>
<dbReference type="InterPro" id="IPR011990">
    <property type="entry name" value="TPR-like_helical_dom_sf"/>
</dbReference>
<reference evidence="4" key="1">
    <citation type="journal article" date="2019" name="Int. J. Syst. Evol. Microbiol.">
        <title>The Global Catalogue of Microorganisms (GCM) 10K type strain sequencing project: providing services to taxonomists for standard genome sequencing and annotation.</title>
        <authorList>
            <consortium name="The Broad Institute Genomics Platform"/>
            <consortium name="The Broad Institute Genome Sequencing Center for Infectious Disease"/>
            <person name="Wu L."/>
            <person name="Ma J."/>
        </authorList>
    </citation>
    <scope>NUCLEOTIDE SEQUENCE [LARGE SCALE GENOMIC DNA]</scope>
    <source>
        <strain evidence="4">XZYJ18</strain>
    </source>
</reference>
<accession>A0ABV9ZH17</accession>
<dbReference type="SMART" id="SM01043">
    <property type="entry name" value="BTAD"/>
    <property type="match status" value="1"/>
</dbReference>
<proteinExistence type="predicted"/>
<dbReference type="EMBL" id="JBHSKG010000007">
    <property type="protein sequence ID" value="MFC5139704.1"/>
    <property type="molecule type" value="Genomic_DNA"/>
</dbReference>
<evidence type="ECO:0000313" key="3">
    <source>
        <dbReference type="EMBL" id="MFC5139704.1"/>
    </source>
</evidence>
<dbReference type="InterPro" id="IPR036388">
    <property type="entry name" value="WH-like_DNA-bd_sf"/>
</dbReference>
<comment type="caution">
    <text evidence="3">The sequence shown here is derived from an EMBL/GenBank/DDBJ whole genome shotgun (WGS) entry which is preliminary data.</text>
</comment>
<evidence type="ECO:0000259" key="2">
    <source>
        <dbReference type="SMART" id="SM01043"/>
    </source>
</evidence>
<dbReference type="Gene3D" id="1.25.40.10">
    <property type="entry name" value="Tetratricopeptide repeat domain"/>
    <property type="match status" value="1"/>
</dbReference>
<sequence>MPPTTLRVHLLNGFRVDVGQQEVLLPAHAQRVLAYLALSRPTAGSPLRRTPLAELLWSDGTSQRAQASLRTSLWRIRRAHAGLVDADRERVHLGEDVEVDVERSLAQADRLLSAERELEARDTAIADLVADLLPGWEEDWLLLERERIRQVRIHALEALAHRQCRLGRIVPALDAAYAAIAAEPLRESAHAALIEVHLAQGNVVEARRQVERYARLLWAEMRLRPSEALVARASADGAIPSPRPSPEGARATSRPS</sequence>
<evidence type="ECO:0000313" key="4">
    <source>
        <dbReference type="Proteomes" id="UP001596175"/>
    </source>
</evidence>
<feature type="domain" description="Bacterial transcriptional activator" evidence="2">
    <location>
        <begin position="99"/>
        <end position="235"/>
    </location>
</feature>
<gene>
    <name evidence="3" type="ORF">ACFPK1_15795</name>
</gene>
<dbReference type="SUPFAM" id="SSF48452">
    <property type="entry name" value="TPR-like"/>
    <property type="match status" value="1"/>
</dbReference>
<dbReference type="Gene3D" id="1.10.10.10">
    <property type="entry name" value="Winged helix-like DNA-binding domain superfamily/Winged helix DNA-binding domain"/>
    <property type="match status" value="1"/>
</dbReference>
<dbReference type="Pfam" id="PF03704">
    <property type="entry name" value="BTAD"/>
    <property type="match status" value="1"/>
</dbReference>
<dbReference type="Proteomes" id="UP001596175">
    <property type="component" value="Unassembled WGS sequence"/>
</dbReference>
<evidence type="ECO:0000256" key="1">
    <source>
        <dbReference type="SAM" id="MobiDB-lite"/>
    </source>
</evidence>
<dbReference type="InterPro" id="IPR005158">
    <property type="entry name" value="BTAD"/>
</dbReference>
<dbReference type="RefSeq" id="WP_378021880.1">
    <property type="nucleotide sequence ID" value="NZ_JBHSKG010000007.1"/>
</dbReference>